<keyword evidence="7" id="KW-0227">DNA damage</keyword>
<dbReference type="InterPro" id="IPR027417">
    <property type="entry name" value="P-loop_NTPase"/>
</dbReference>
<dbReference type="CDD" id="cd18788">
    <property type="entry name" value="SF2_C_XPD"/>
    <property type="match status" value="1"/>
</dbReference>
<dbReference type="GO" id="GO:0051539">
    <property type="term" value="F:4 iron, 4 sulfur cluster binding"/>
    <property type="evidence" value="ECO:0007669"/>
    <property type="project" value="UniProtKB-KW"/>
</dbReference>
<keyword evidence="12" id="KW-0411">Iron-sulfur</keyword>
<dbReference type="GO" id="GO:0006289">
    <property type="term" value="P:nucleotide-excision repair"/>
    <property type="evidence" value="ECO:0000318"/>
    <property type="project" value="GO_Central"/>
</dbReference>
<dbReference type="GO" id="GO:0005524">
    <property type="term" value="F:ATP binding"/>
    <property type="evidence" value="ECO:0007669"/>
    <property type="project" value="UniProtKB-KW"/>
</dbReference>
<dbReference type="InterPro" id="IPR045028">
    <property type="entry name" value="DinG/Rad3-like"/>
</dbReference>
<dbReference type="GO" id="GO:0046872">
    <property type="term" value="F:metal ion binding"/>
    <property type="evidence" value="ECO:0007669"/>
    <property type="project" value="UniProtKB-KW"/>
</dbReference>
<comment type="subcellular location">
    <subcellularLocation>
        <location evidence="2">Nucleus</location>
    </subcellularLocation>
</comment>
<evidence type="ECO:0000256" key="12">
    <source>
        <dbReference type="ARBA" id="ARBA00023014"/>
    </source>
</evidence>
<keyword evidence="8" id="KW-0378">Hydrolase</keyword>
<reference evidence="20 21" key="1">
    <citation type="submission" date="2025-04" db="UniProtKB">
        <authorList>
            <consortium name="RefSeq"/>
        </authorList>
    </citation>
    <scope>IDENTIFICATION</scope>
</reference>
<keyword evidence="10" id="KW-0067">ATP-binding</keyword>
<dbReference type="OrthoDB" id="19182at2759"/>
<feature type="domain" description="Helicase ATP-binding" evidence="18">
    <location>
        <begin position="23"/>
        <end position="356"/>
    </location>
</feature>
<keyword evidence="14" id="KW-0413">Isomerase</keyword>
<organism evidence="19 20">
    <name type="scientific">Nelumbo nucifera</name>
    <name type="common">Sacred lotus</name>
    <dbReference type="NCBI Taxonomy" id="4432"/>
    <lineage>
        <taxon>Eukaryota</taxon>
        <taxon>Viridiplantae</taxon>
        <taxon>Streptophyta</taxon>
        <taxon>Embryophyta</taxon>
        <taxon>Tracheophyta</taxon>
        <taxon>Spermatophyta</taxon>
        <taxon>Magnoliopsida</taxon>
        <taxon>Proteales</taxon>
        <taxon>Nelumbonaceae</taxon>
        <taxon>Nelumbo</taxon>
    </lineage>
</organism>
<evidence type="ECO:0000256" key="7">
    <source>
        <dbReference type="ARBA" id="ARBA00022763"/>
    </source>
</evidence>
<keyword evidence="11" id="KW-0408">Iron</keyword>
<dbReference type="Proteomes" id="UP000189703">
    <property type="component" value="Unplaced"/>
</dbReference>
<dbReference type="PROSITE" id="PS51193">
    <property type="entry name" value="HELICASE_ATP_BIND_2"/>
    <property type="match status" value="1"/>
</dbReference>
<evidence type="ECO:0000256" key="16">
    <source>
        <dbReference type="ARBA" id="ARBA00082714"/>
    </source>
</evidence>
<dbReference type="eggNOG" id="KOG1132">
    <property type="taxonomic scope" value="Eukaryota"/>
</dbReference>
<evidence type="ECO:0000256" key="6">
    <source>
        <dbReference type="ARBA" id="ARBA00022741"/>
    </source>
</evidence>
<dbReference type="SMART" id="SM00488">
    <property type="entry name" value="DEXDc2"/>
    <property type="match status" value="1"/>
</dbReference>
<dbReference type="GO" id="GO:0005634">
    <property type="term" value="C:nucleus"/>
    <property type="evidence" value="ECO:0000318"/>
    <property type="project" value="GO_Central"/>
</dbReference>
<evidence type="ECO:0000313" key="19">
    <source>
        <dbReference type="Proteomes" id="UP000189703"/>
    </source>
</evidence>
<dbReference type="SMART" id="SM00491">
    <property type="entry name" value="HELICc2"/>
    <property type="match status" value="1"/>
</dbReference>
<keyword evidence="4" id="KW-0004">4Fe-4S</keyword>
<keyword evidence="13" id="KW-0234">DNA repair</keyword>
<dbReference type="KEGG" id="nnu:104606809"/>
<dbReference type="SUPFAM" id="SSF52540">
    <property type="entry name" value="P-loop containing nucleoside triphosphate hydrolases"/>
    <property type="match status" value="1"/>
</dbReference>
<keyword evidence="19" id="KW-1185">Reference proteome</keyword>
<dbReference type="RefSeq" id="XP_010270482.1">
    <property type="nucleotide sequence ID" value="XM_010272180.2"/>
</dbReference>
<evidence type="ECO:0000256" key="5">
    <source>
        <dbReference type="ARBA" id="ARBA00022723"/>
    </source>
</evidence>
<gene>
    <name evidence="20 21" type="primary">LOC104606809</name>
</gene>
<evidence type="ECO:0000259" key="18">
    <source>
        <dbReference type="PROSITE" id="PS51193"/>
    </source>
</evidence>
<dbReference type="InterPro" id="IPR006555">
    <property type="entry name" value="ATP-dep_Helicase_C"/>
</dbReference>
<sequence>MESAAPKPNANSKNQSPNIHHIGGIPVEFPYKPYGSQLAFMARVISTLDRAQRQGHCHALLESPTGTGKSLSLLCSTLAWQQHYRSRNVNASLPHAKPAPETFAYGGGGFIPETESSSNIVSENVEAAPSATNSKSSKKKTVPTIIYASRTHSQISQLIREYRKTSYRVPMAVLASRKHYCTNKRLRGKENVQEECKLLLKDQVIGCPEFKNAHKVKYHPSLQKGGCYEVHDIEDVVKVGQLVKGCSYFGAWGLSEDAWLIFCPYNYVISPIIRRGMEVDLKGAIVILDEAHNIEDMARGAGSVEVEEDMLYTLQMELGQLSLADAVTYQPLHETIQGIISWMGSRKCTLEKREFQRFCSCWTGDKALVELQEAGISQQCFPILKQCANKAIRAASDAESEGPHLSGMSVAILEGLFCSLSYFFSENGLHVPDYQLALQQYVKRDAGHASSGWTYSLSLWCLNPAVVFKEIADLSMSVILTSGTLSPMGSFSSELGVQFETCMEAPHVIDVESQLWAAAISTGPGNYPLNASYKTADGYAFQDALGASVEEICKIVPAGALVFFPSYKLMEKLCNRWRETGQWSRLNAQKTLFVEPRGNQDEFEPVLKGYYDAIHGGTRLSSGKSRRGKKQGTNHSDLASPQNCSKRGAAFLAVCRGKVSEGIDFSDENARVVIIVGIPFPNINDMQVAQKKKYNDTYRLSKNLLSGSEWYCQQAFRALNQAAGRCIRHRFDHGAIILMDERFREERNMAYISKWLRKSIKQYDNFNMFLEGLRSFSQDAKEQLGQKVMEAVENSVLNDENAHSTKQKLLSKAGPKKKNQMMDKSNHYNGWGIVSNNITATEKSGHLSQILTWDYTNSSQFKDHDIVEAAEPVQVDDKATAIQHNIDPKYLRSPDIFVVKETPEMSEAINISSPGALSKENSDSTIVQASTDSPGQLSCHSASYTNSSRNVSKVTCSLVVTPERNINGHIESSLNLSVNSHTQKRRIECIRNFTASRDVDQSIEFSMDADNSECKYTDYSYGASSLSSDPTMERKLHICCSICRTPLGLPENNFLVVCLLTLSSKFHVASLVKGGLDSPSRNGPGVPVVISEVSSVDQRLCNRPANKSASKHGVWCEEDGCVFNTIFCPFCGPPSFCLGLQIVAADAQNVHLLNRIMFFLERLEIKDPDTQKEENILPRSHFDVGQTVVLPLNDKFSCSPPQPNSGGWRTKRAKLKLAKKGLLSKSKDQG</sequence>
<comment type="cofactor">
    <cofactor evidence="1">
        <name>[4Fe-4S] cluster</name>
        <dbReference type="ChEBI" id="CHEBI:49883"/>
    </cofactor>
</comment>
<name>A0A1U8B425_NELNU</name>
<dbReference type="InterPro" id="IPR006554">
    <property type="entry name" value="Helicase-like_DEXD_c2"/>
</dbReference>
<keyword evidence="6" id="KW-0547">Nucleotide-binding</keyword>
<evidence type="ECO:0000256" key="17">
    <source>
        <dbReference type="SAM" id="MobiDB-lite"/>
    </source>
</evidence>
<dbReference type="PANTHER" id="PTHR11472:SF47">
    <property type="entry name" value="FANCONI ANEMIA GROUP J PROTEIN"/>
    <property type="match status" value="1"/>
</dbReference>
<evidence type="ECO:0000313" key="21">
    <source>
        <dbReference type="RefSeq" id="XP_010270482.1"/>
    </source>
</evidence>
<keyword evidence="15" id="KW-0539">Nucleus</keyword>
<dbReference type="GO" id="GO:1990918">
    <property type="term" value="P:double-strand break repair involved in meiotic recombination"/>
    <property type="evidence" value="ECO:0000318"/>
    <property type="project" value="GO_Central"/>
</dbReference>
<feature type="region of interest" description="Disordered" evidence="17">
    <location>
        <begin position="618"/>
        <end position="641"/>
    </location>
</feature>
<feature type="region of interest" description="Disordered" evidence="17">
    <location>
        <begin position="800"/>
        <end position="821"/>
    </location>
</feature>
<accession>A0A1U8B425</accession>
<dbReference type="Pfam" id="PF13307">
    <property type="entry name" value="Helicase_C_2"/>
    <property type="match status" value="1"/>
</dbReference>
<keyword evidence="5" id="KW-0479">Metal-binding</keyword>
<dbReference type="GO" id="GO:0003678">
    <property type="term" value="F:DNA helicase activity"/>
    <property type="evidence" value="ECO:0000318"/>
    <property type="project" value="GO_Central"/>
</dbReference>
<dbReference type="RefSeq" id="XP_010270481.1">
    <property type="nucleotide sequence ID" value="XM_010272179.2"/>
</dbReference>
<evidence type="ECO:0000256" key="8">
    <source>
        <dbReference type="ARBA" id="ARBA00022801"/>
    </source>
</evidence>
<dbReference type="InterPro" id="IPR010614">
    <property type="entry name" value="RAD3-like_helicase_DEAD"/>
</dbReference>
<proteinExistence type="inferred from homology"/>
<evidence type="ECO:0000256" key="11">
    <source>
        <dbReference type="ARBA" id="ARBA00023004"/>
    </source>
</evidence>
<evidence type="ECO:0000256" key="3">
    <source>
        <dbReference type="ARBA" id="ARBA00008792"/>
    </source>
</evidence>
<dbReference type="GO" id="GO:0016818">
    <property type="term" value="F:hydrolase activity, acting on acid anhydrides, in phosphorus-containing anhydrides"/>
    <property type="evidence" value="ECO:0007669"/>
    <property type="project" value="InterPro"/>
</dbReference>
<keyword evidence="9" id="KW-0347">Helicase</keyword>
<dbReference type="GO" id="GO:0003677">
    <property type="term" value="F:DNA binding"/>
    <property type="evidence" value="ECO:0007669"/>
    <property type="project" value="InterPro"/>
</dbReference>
<evidence type="ECO:0000256" key="13">
    <source>
        <dbReference type="ARBA" id="ARBA00023204"/>
    </source>
</evidence>
<evidence type="ECO:0000256" key="2">
    <source>
        <dbReference type="ARBA" id="ARBA00004123"/>
    </source>
</evidence>
<dbReference type="AlphaFoldDB" id="A0A1U8B425"/>
<feature type="compositionally biased region" description="Polar residues" evidence="17">
    <location>
        <begin position="9"/>
        <end position="18"/>
    </location>
</feature>
<dbReference type="FunFam" id="3.40.50.300:FF:000731">
    <property type="entry name" value="Fanconi anemia group J protein homolog"/>
    <property type="match status" value="1"/>
</dbReference>
<evidence type="ECO:0000256" key="9">
    <source>
        <dbReference type="ARBA" id="ARBA00022806"/>
    </source>
</evidence>
<protein>
    <recommendedName>
        <fullName evidence="16">DNA 5'-3' helicase FANCJ</fullName>
    </recommendedName>
</protein>
<evidence type="ECO:0000256" key="15">
    <source>
        <dbReference type="ARBA" id="ARBA00023242"/>
    </source>
</evidence>
<evidence type="ECO:0000256" key="10">
    <source>
        <dbReference type="ARBA" id="ARBA00022840"/>
    </source>
</evidence>
<dbReference type="Gene3D" id="3.40.50.300">
    <property type="entry name" value="P-loop containing nucleotide triphosphate hydrolases"/>
    <property type="match status" value="2"/>
</dbReference>
<evidence type="ECO:0000256" key="14">
    <source>
        <dbReference type="ARBA" id="ARBA00023235"/>
    </source>
</evidence>
<dbReference type="STRING" id="4432.A0A1U8B425"/>
<evidence type="ECO:0000256" key="1">
    <source>
        <dbReference type="ARBA" id="ARBA00001966"/>
    </source>
</evidence>
<dbReference type="GeneID" id="104606809"/>
<dbReference type="OMA" id="RVMRISC"/>
<comment type="similarity">
    <text evidence="3">Belongs to the DEAD box helicase family. DEAH subfamily.</text>
</comment>
<dbReference type="InterPro" id="IPR014013">
    <property type="entry name" value="Helic_SF1/SF2_ATP-bd_DinG/Rad3"/>
</dbReference>
<evidence type="ECO:0000256" key="4">
    <source>
        <dbReference type="ARBA" id="ARBA00022485"/>
    </source>
</evidence>
<feature type="region of interest" description="Disordered" evidence="17">
    <location>
        <begin position="1"/>
        <end position="21"/>
    </location>
</feature>
<evidence type="ECO:0000313" key="20">
    <source>
        <dbReference type="RefSeq" id="XP_010270481.1"/>
    </source>
</evidence>
<dbReference type="PANTHER" id="PTHR11472">
    <property type="entry name" value="DNA REPAIR DEAD HELICASE RAD3/XP-D SUBFAMILY MEMBER"/>
    <property type="match status" value="1"/>
</dbReference>
<dbReference type="Pfam" id="PF06733">
    <property type="entry name" value="DEAD_2"/>
    <property type="match status" value="1"/>
</dbReference>